<dbReference type="SUPFAM" id="SSF54106">
    <property type="entry name" value="LysM domain"/>
    <property type="match status" value="1"/>
</dbReference>
<dbReference type="AlphaFoldDB" id="A0A2S8RA91"/>
<dbReference type="CDD" id="cd00118">
    <property type="entry name" value="LysM"/>
    <property type="match status" value="1"/>
</dbReference>
<dbReference type="Pfam" id="PF01476">
    <property type="entry name" value="LysM"/>
    <property type="match status" value="1"/>
</dbReference>
<dbReference type="SUPFAM" id="SSF47090">
    <property type="entry name" value="PGBD-like"/>
    <property type="match status" value="2"/>
</dbReference>
<dbReference type="RefSeq" id="WP_105367992.1">
    <property type="nucleotide sequence ID" value="NZ_NEMB01000003.1"/>
</dbReference>
<protein>
    <recommendedName>
        <fullName evidence="3">Peptidoglycan hydrolase</fullName>
    </recommendedName>
</protein>
<feature type="coiled-coil region" evidence="4">
    <location>
        <begin position="67"/>
        <end position="98"/>
    </location>
</feature>
<dbReference type="Proteomes" id="UP000239720">
    <property type="component" value="Unassembled WGS sequence"/>
</dbReference>
<accession>A0A2S8RA91</accession>
<keyword evidence="4" id="KW-0175">Coiled coil</keyword>
<dbReference type="EMBL" id="NEMB01000003">
    <property type="protein sequence ID" value="PQQ66718.1"/>
    <property type="molecule type" value="Genomic_DNA"/>
</dbReference>
<dbReference type="Pfam" id="PF01471">
    <property type="entry name" value="PG_binding_1"/>
    <property type="match status" value="2"/>
</dbReference>
<evidence type="ECO:0000259" key="6">
    <source>
        <dbReference type="PROSITE" id="PS51782"/>
    </source>
</evidence>
<evidence type="ECO:0000313" key="7">
    <source>
        <dbReference type="EMBL" id="PQQ66718.1"/>
    </source>
</evidence>
<organism evidence="7 8">
    <name type="scientific">Acetivibrio saccincola</name>
    <dbReference type="NCBI Taxonomy" id="1677857"/>
    <lineage>
        <taxon>Bacteria</taxon>
        <taxon>Bacillati</taxon>
        <taxon>Bacillota</taxon>
        <taxon>Clostridia</taxon>
        <taxon>Eubacteriales</taxon>
        <taxon>Oscillospiraceae</taxon>
        <taxon>Acetivibrio</taxon>
    </lineage>
</organism>
<reference evidence="7 8" key="1">
    <citation type="journal article" date="2018" name="Syst. Appl. Microbiol.">
        <title>Characterization and high-quality draft genome sequence of Herbivorax saccincola A7, an anaerobic, alkaliphilic, thermophilic, cellulolytic, and xylanolytic bacterium.</title>
        <authorList>
            <person name="Aikawa S."/>
            <person name="Baramee S."/>
            <person name="Sermsathanaswadi J."/>
            <person name="Thianheng P."/>
            <person name="Tachaapaikoon C."/>
            <person name="Shikata A."/>
            <person name="Waeonukul R."/>
            <person name="Pason P."/>
            <person name="Ratanakhanokchai K."/>
            <person name="Kosugi A."/>
        </authorList>
    </citation>
    <scope>NUCLEOTIDE SEQUENCE [LARGE SCALE GENOMIC DNA]</scope>
    <source>
        <strain evidence="7 8">A7</strain>
    </source>
</reference>
<name>A0A2S8RA91_9FIRM</name>
<comment type="caution">
    <text evidence="7">The sequence shown here is derived from an EMBL/GenBank/DDBJ whole genome shotgun (WGS) entry which is preliminary data.</text>
</comment>
<dbReference type="OrthoDB" id="9816557at2"/>
<gene>
    <name evidence="7" type="ORF">B9R14_08130</name>
</gene>
<dbReference type="PANTHER" id="PTHR33734">
    <property type="entry name" value="LYSM DOMAIN-CONTAINING GPI-ANCHORED PROTEIN 2"/>
    <property type="match status" value="1"/>
</dbReference>
<dbReference type="Gene3D" id="3.90.1720.10">
    <property type="entry name" value="endopeptidase domain like (from Nostoc punctiforme)"/>
    <property type="match status" value="1"/>
</dbReference>
<evidence type="ECO:0000256" key="1">
    <source>
        <dbReference type="ARBA" id="ARBA00022529"/>
    </source>
</evidence>
<feature type="domain" description="LysM" evidence="6">
    <location>
        <begin position="647"/>
        <end position="691"/>
    </location>
</feature>
<keyword evidence="1" id="KW-0929">Antimicrobial</keyword>
<dbReference type="Pfam" id="PF01832">
    <property type="entry name" value="Glucosaminidase"/>
    <property type="match status" value="1"/>
</dbReference>
<dbReference type="SMART" id="SM00047">
    <property type="entry name" value="LYZ2"/>
    <property type="match status" value="1"/>
</dbReference>
<dbReference type="InterPro" id="IPR036365">
    <property type="entry name" value="PGBD-like_sf"/>
</dbReference>
<dbReference type="PANTHER" id="PTHR33734:SF22">
    <property type="entry name" value="MEMBRANE-BOUND LYTIC MUREIN TRANSGLYCOSYLASE D"/>
    <property type="match status" value="1"/>
</dbReference>
<evidence type="ECO:0000256" key="5">
    <source>
        <dbReference type="SAM" id="MobiDB-lite"/>
    </source>
</evidence>
<dbReference type="GO" id="GO:0004040">
    <property type="term" value="F:amidase activity"/>
    <property type="evidence" value="ECO:0007669"/>
    <property type="project" value="InterPro"/>
</dbReference>
<evidence type="ECO:0000256" key="2">
    <source>
        <dbReference type="ARBA" id="ARBA00022638"/>
    </source>
</evidence>
<keyword evidence="2" id="KW-0081">Bacteriolytic enzyme</keyword>
<evidence type="ECO:0000256" key="3">
    <source>
        <dbReference type="ARBA" id="ARBA00032108"/>
    </source>
</evidence>
<dbReference type="PROSITE" id="PS51782">
    <property type="entry name" value="LYSM"/>
    <property type="match status" value="1"/>
</dbReference>
<dbReference type="InterPro" id="IPR036366">
    <property type="entry name" value="PGBDSf"/>
</dbReference>
<dbReference type="Gene3D" id="1.10.101.10">
    <property type="entry name" value="PGBD-like superfamily/PGBD"/>
    <property type="match status" value="2"/>
</dbReference>
<dbReference type="InterPro" id="IPR002477">
    <property type="entry name" value="Peptidoglycan-bd-like"/>
</dbReference>
<dbReference type="InterPro" id="IPR036779">
    <property type="entry name" value="LysM_dom_sf"/>
</dbReference>
<dbReference type="InterPro" id="IPR018392">
    <property type="entry name" value="LysM"/>
</dbReference>
<feature type="region of interest" description="Disordered" evidence="5">
    <location>
        <begin position="699"/>
        <end position="726"/>
    </location>
</feature>
<dbReference type="Gene3D" id="3.10.350.10">
    <property type="entry name" value="LysM domain"/>
    <property type="match status" value="1"/>
</dbReference>
<proteinExistence type="predicted"/>
<evidence type="ECO:0000313" key="8">
    <source>
        <dbReference type="Proteomes" id="UP000239720"/>
    </source>
</evidence>
<dbReference type="GO" id="GO:0042742">
    <property type="term" value="P:defense response to bacterium"/>
    <property type="evidence" value="ECO:0007669"/>
    <property type="project" value="UniProtKB-KW"/>
</dbReference>
<sequence length="928" mass="103948">MSYMSIDINSLKDIEKRVNSLSKSIEKIKSSLSSVRSNIDSTVRNRSGIDSSMSSLIREVGERERIMNNVKQFLNEAVKQYEDMEKELRRESDRIIANSAPKTGIIKSILNGLKSIGKKLGNLLKTIAKNSILLSPIIIGTAVRSIGKMLIERGFIITNKPIEIVKRDDIGLPILNGILSYNPDEYSPYVVLLQKRLIELGYGDGLEVNGIFNSDTLEAVNRYKEDYGLWNFGEYEGKVGETTWNHLFNNQKVPYLTIDNVERDSMGIPVFNGILSYNPWEYNIYVVFLQKRLIELGYGDDIEVNGIFDSKTLEAVNRYKKDYGLWNFGEYEGKVGETTWNHLFNNQKVPYVANSTQNNIPVSDEMRTYVIPISLDQAVKNEYNAKWVSNTGEITYACVKSGGDKWVRASEDDIRYYLDPKNFINHDVYKYQFLVLENVPGMEITDENRTRLIDEINKILEGKGVLHGMGAAFVRAAEETGLALPYLVAHCILETGWGTSKLARGIDANGNYTGYHNMYGIAAYDNAPLTNGLNKARSSNWNSVEEAIVGGAHWIKDNYAGNPNKNTIYKMKWQPTDPLGLGQYATDVAWAVKQCEVIKKLYELFPDAELRFEIPQYVDSKSGDNVGQPVQQSTPSGNGVSKTTNVIEYVVKSGDTLTKIAKMYNTTVEELAKFNNIENVNLIIVGQVIKIPVKTADTSLPTSQGGTATKKDAEQAKAPISSSSGSGGLSYNSNYNLTETRAWVPLQPKIVNSGVRSRENYDAVINQFDVENNERYRPYRRKNSGEITWSDTYCNIFLWDVTRAMGAEIPHWVDINTGEPREYPNVTNAKELDANGIATWLDTKGKEYGWREVTAEEAQARANEGKPTVGVWKNPNGIGHVVVVRPAPDNANSGEVYLAQAGSKNFNCGKLSQQGQNFINGVKFYTHD</sequence>
<dbReference type="SMART" id="SM00257">
    <property type="entry name" value="LysM"/>
    <property type="match status" value="1"/>
</dbReference>
<dbReference type="InterPro" id="IPR002901">
    <property type="entry name" value="MGlyc_endo_b_GlcNAc-like_dom"/>
</dbReference>
<evidence type="ECO:0000256" key="4">
    <source>
        <dbReference type="SAM" id="Coils"/>
    </source>
</evidence>
<dbReference type="GO" id="GO:0031640">
    <property type="term" value="P:killing of cells of another organism"/>
    <property type="evidence" value="ECO:0007669"/>
    <property type="project" value="UniProtKB-KW"/>
</dbReference>
<dbReference type="Gene3D" id="1.10.530.10">
    <property type="match status" value="1"/>
</dbReference>